<keyword evidence="3" id="KW-1185">Reference proteome</keyword>
<feature type="region of interest" description="Disordered" evidence="1">
    <location>
        <begin position="67"/>
        <end position="118"/>
    </location>
</feature>
<evidence type="ECO:0000256" key="1">
    <source>
        <dbReference type="SAM" id="MobiDB-lite"/>
    </source>
</evidence>
<dbReference type="Proteomes" id="UP001345963">
    <property type="component" value="Unassembled WGS sequence"/>
</dbReference>
<feature type="region of interest" description="Disordered" evidence="1">
    <location>
        <begin position="1"/>
        <end position="26"/>
    </location>
</feature>
<feature type="compositionally biased region" description="Polar residues" evidence="1">
    <location>
        <begin position="94"/>
        <end position="118"/>
    </location>
</feature>
<dbReference type="EMBL" id="JAHUTI010011416">
    <property type="protein sequence ID" value="MED6236166.1"/>
    <property type="molecule type" value="Genomic_DNA"/>
</dbReference>
<proteinExistence type="predicted"/>
<name>A0ABU7ADD0_9TELE</name>
<evidence type="ECO:0000313" key="2">
    <source>
        <dbReference type="EMBL" id="MED6236166.1"/>
    </source>
</evidence>
<evidence type="ECO:0000313" key="3">
    <source>
        <dbReference type="Proteomes" id="UP001345963"/>
    </source>
</evidence>
<sequence length="118" mass="13132">MPGQTGGWCPFPARTGREAGYTLDGPPVHRSTTQTHNQANIFMPKVRIESQIRPKVTLLDCRSKFPERTTNAEGEHPNSMKSELRPGFKPKTFLLQSNSANNGPTLQPQTNRLDNAKC</sequence>
<organism evidence="2 3">
    <name type="scientific">Ataeniobius toweri</name>
    <dbReference type="NCBI Taxonomy" id="208326"/>
    <lineage>
        <taxon>Eukaryota</taxon>
        <taxon>Metazoa</taxon>
        <taxon>Chordata</taxon>
        <taxon>Craniata</taxon>
        <taxon>Vertebrata</taxon>
        <taxon>Euteleostomi</taxon>
        <taxon>Actinopterygii</taxon>
        <taxon>Neopterygii</taxon>
        <taxon>Teleostei</taxon>
        <taxon>Neoteleostei</taxon>
        <taxon>Acanthomorphata</taxon>
        <taxon>Ovalentaria</taxon>
        <taxon>Atherinomorphae</taxon>
        <taxon>Cyprinodontiformes</taxon>
        <taxon>Goodeidae</taxon>
        <taxon>Ataeniobius</taxon>
    </lineage>
</organism>
<feature type="compositionally biased region" description="Basic and acidic residues" evidence="1">
    <location>
        <begin position="73"/>
        <end position="86"/>
    </location>
</feature>
<comment type="caution">
    <text evidence="2">The sequence shown here is derived from an EMBL/GenBank/DDBJ whole genome shotgun (WGS) entry which is preliminary data.</text>
</comment>
<protein>
    <submittedName>
        <fullName evidence="2">Uncharacterized protein</fullName>
    </submittedName>
</protein>
<gene>
    <name evidence="2" type="ORF">ATANTOWER_005248</name>
</gene>
<accession>A0ABU7ADD0</accession>
<reference evidence="2 3" key="1">
    <citation type="submission" date="2021-07" db="EMBL/GenBank/DDBJ databases">
        <authorList>
            <person name="Palmer J.M."/>
        </authorList>
    </citation>
    <scope>NUCLEOTIDE SEQUENCE [LARGE SCALE GENOMIC DNA]</scope>
    <source>
        <strain evidence="2 3">AT_MEX2019</strain>
        <tissue evidence="2">Muscle</tissue>
    </source>
</reference>